<protein>
    <submittedName>
        <fullName evidence="4">BlaR1 peptidase M56</fullName>
    </submittedName>
</protein>
<dbReference type="Proteomes" id="UP000199382">
    <property type="component" value="Unassembled WGS sequence"/>
</dbReference>
<feature type="transmembrane region" description="Helical" evidence="2">
    <location>
        <begin position="46"/>
        <end position="64"/>
    </location>
</feature>
<dbReference type="InterPro" id="IPR052173">
    <property type="entry name" value="Beta-lactam_resp_regulator"/>
</dbReference>
<evidence type="ECO:0000313" key="4">
    <source>
        <dbReference type="EMBL" id="SDK24921.1"/>
    </source>
</evidence>
<dbReference type="PANTHER" id="PTHR34978">
    <property type="entry name" value="POSSIBLE SENSOR-TRANSDUCER PROTEIN BLAR"/>
    <property type="match status" value="1"/>
</dbReference>
<sequence>MAVEDILNAWIDANILLLVLVAVWLPMRRAFARGRFGQALMGQARAMEWIFIAVIVAPFVARLVSAPEAGHLNFSDILLAQYLNGNVEMSASRFESLLGLRTEMTDAFLLQRVPWTQGVLALLLLGLVLSVARLCLAALKLRRVLKNAHPWRRFGRLELLISDETSVPFSTCGLRRRFVVLPAATLAHGRDLHFTLSHEFQHLRQLDLLHEFAAEALRPFFFWNPAFHLCSRQMRELREMACDQAMALRRPDELGGYCRSLIRACGRARAERTIFAPLGPAVGFVETRRDTALNSQLGRRIVALTGHTPSPAGQQIWKAIGLLLCLLLAVGAVLMRSPTGWSHDRIMLSTIVNLERLGQRNASQPQASGVPASNAETLSSND</sequence>
<feature type="transmembrane region" description="Helical" evidence="2">
    <location>
        <begin position="316"/>
        <end position="335"/>
    </location>
</feature>
<dbReference type="RefSeq" id="WP_093158328.1">
    <property type="nucleotide sequence ID" value="NZ_FNEK01000035.1"/>
</dbReference>
<organism evidence="4 5">
    <name type="scientific">Aliiruegeria lutimaris</name>
    <dbReference type="NCBI Taxonomy" id="571298"/>
    <lineage>
        <taxon>Bacteria</taxon>
        <taxon>Pseudomonadati</taxon>
        <taxon>Pseudomonadota</taxon>
        <taxon>Alphaproteobacteria</taxon>
        <taxon>Rhodobacterales</taxon>
        <taxon>Roseobacteraceae</taxon>
        <taxon>Aliiruegeria</taxon>
    </lineage>
</organism>
<dbReference type="InterPro" id="IPR008756">
    <property type="entry name" value="Peptidase_M56"/>
</dbReference>
<reference evidence="4 5" key="1">
    <citation type="submission" date="2016-10" db="EMBL/GenBank/DDBJ databases">
        <authorList>
            <person name="de Groot N.N."/>
        </authorList>
    </citation>
    <scope>NUCLEOTIDE SEQUENCE [LARGE SCALE GENOMIC DNA]</scope>
    <source>
        <strain evidence="4 5">DSM 25294</strain>
    </source>
</reference>
<evidence type="ECO:0000256" key="1">
    <source>
        <dbReference type="SAM" id="MobiDB-lite"/>
    </source>
</evidence>
<feature type="transmembrane region" description="Helical" evidence="2">
    <location>
        <begin position="6"/>
        <end position="25"/>
    </location>
</feature>
<dbReference type="Pfam" id="PF05569">
    <property type="entry name" value="Peptidase_M56"/>
    <property type="match status" value="1"/>
</dbReference>
<keyword evidence="2" id="KW-0812">Transmembrane</keyword>
<evidence type="ECO:0000256" key="2">
    <source>
        <dbReference type="SAM" id="Phobius"/>
    </source>
</evidence>
<feature type="region of interest" description="Disordered" evidence="1">
    <location>
        <begin position="362"/>
        <end position="382"/>
    </location>
</feature>
<keyword evidence="5" id="KW-1185">Reference proteome</keyword>
<keyword evidence="2" id="KW-0472">Membrane</keyword>
<dbReference type="AlphaFoldDB" id="A0A1G9ACF4"/>
<accession>A0A1G9ACF4</accession>
<dbReference type="STRING" id="571298.SAMN04488026_10357"/>
<feature type="domain" description="Peptidase M56" evidence="3">
    <location>
        <begin position="43"/>
        <end position="270"/>
    </location>
</feature>
<dbReference type="OrthoDB" id="7743548at2"/>
<dbReference type="CDD" id="cd07341">
    <property type="entry name" value="M56_BlaR1_MecR1_like"/>
    <property type="match status" value="1"/>
</dbReference>
<proteinExistence type="predicted"/>
<evidence type="ECO:0000259" key="3">
    <source>
        <dbReference type="Pfam" id="PF05569"/>
    </source>
</evidence>
<keyword evidence="2" id="KW-1133">Transmembrane helix</keyword>
<gene>
    <name evidence="4" type="ORF">SAMN04488026_10357</name>
</gene>
<dbReference type="EMBL" id="FNEK01000035">
    <property type="protein sequence ID" value="SDK24921.1"/>
    <property type="molecule type" value="Genomic_DNA"/>
</dbReference>
<name>A0A1G9ACF4_9RHOB</name>
<dbReference type="PANTHER" id="PTHR34978:SF3">
    <property type="entry name" value="SLR0241 PROTEIN"/>
    <property type="match status" value="1"/>
</dbReference>
<evidence type="ECO:0000313" key="5">
    <source>
        <dbReference type="Proteomes" id="UP000199382"/>
    </source>
</evidence>
<feature type="transmembrane region" description="Helical" evidence="2">
    <location>
        <begin position="119"/>
        <end position="139"/>
    </location>
</feature>